<name>A0ACC1SIR1_9HYPO</name>
<accession>A0ACC1SIR1</accession>
<gene>
    <name evidence="1" type="ORF">NM208_g4996</name>
</gene>
<dbReference type="EMBL" id="JANRMS010000399">
    <property type="protein sequence ID" value="KAJ3540589.1"/>
    <property type="molecule type" value="Genomic_DNA"/>
</dbReference>
<protein>
    <submittedName>
        <fullName evidence="1">Uncharacterized protein</fullName>
    </submittedName>
</protein>
<evidence type="ECO:0000313" key="1">
    <source>
        <dbReference type="EMBL" id="KAJ3540589.1"/>
    </source>
</evidence>
<dbReference type="Proteomes" id="UP001148629">
    <property type="component" value="Unassembled WGS sequence"/>
</dbReference>
<reference evidence="1" key="1">
    <citation type="submission" date="2022-08" db="EMBL/GenBank/DDBJ databases">
        <title>Genome Sequence of Fusarium decemcellulare.</title>
        <authorList>
            <person name="Buettner E."/>
        </authorList>
    </citation>
    <scope>NUCLEOTIDE SEQUENCE</scope>
    <source>
        <strain evidence="1">Babe19</strain>
    </source>
</reference>
<evidence type="ECO:0000313" key="2">
    <source>
        <dbReference type="Proteomes" id="UP001148629"/>
    </source>
</evidence>
<sequence length="220" mass="23967">MADDDSRCIVAAQVVADEEIAGDSGLVLGLEGDGLDGHDVASVEVVGSIRQVLCCCRHCVREGHQTKCDDVAFHLHDVDVVCQLFESGTSTGLEDNLTFAKTTAGNLWLIPSPLIVLISHINLTEAGDVKIVEVQPSIFLSFFALPSVRHSPKVLPLWNVWYVIMEQPEKVPAAAFSRLASWARNRASPLCDASTTWQRYRHLQISGFGFPADLVALRTG</sequence>
<proteinExistence type="predicted"/>
<keyword evidence="2" id="KW-1185">Reference proteome</keyword>
<organism evidence="1 2">
    <name type="scientific">Fusarium decemcellulare</name>
    <dbReference type="NCBI Taxonomy" id="57161"/>
    <lineage>
        <taxon>Eukaryota</taxon>
        <taxon>Fungi</taxon>
        <taxon>Dikarya</taxon>
        <taxon>Ascomycota</taxon>
        <taxon>Pezizomycotina</taxon>
        <taxon>Sordariomycetes</taxon>
        <taxon>Hypocreomycetidae</taxon>
        <taxon>Hypocreales</taxon>
        <taxon>Nectriaceae</taxon>
        <taxon>Fusarium</taxon>
        <taxon>Fusarium decemcellulare species complex</taxon>
    </lineage>
</organism>
<comment type="caution">
    <text evidence="1">The sequence shown here is derived from an EMBL/GenBank/DDBJ whole genome shotgun (WGS) entry which is preliminary data.</text>
</comment>